<dbReference type="GO" id="GO:0004722">
    <property type="term" value="F:protein serine/threonine phosphatase activity"/>
    <property type="evidence" value="ECO:0007669"/>
    <property type="project" value="UniProtKB-EC"/>
</dbReference>
<dbReference type="PANTHER" id="PTHR13832">
    <property type="entry name" value="PROTEIN PHOSPHATASE 2C"/>
    <property type="match status" value="1"/>
</dbReference>
<dbReference type="FunFam" id="3.60.40.10:FF:000004">
    <property type="entry name" value="Probable protein phosphatase 2C 22"/>
    <property type="match status" value="1"/>
</dbReference>
<evidence type="ECO:0000256" key="6">
    <source>
        <dbReference type="ARBA" id="ARBA00022801"/>
    </source>
</evidence>
<evidence type="ECO:0000256" key="8">
    <source>
        <dbReference type="ARBA" id="ARBA00022912"/>
    </source>
</evidence>
<comment type="cofactor">
    <cofactor evidence="2">
        <name>Mg(2+)</name>
        <dbReference type="ChEBI" id="CHEBI:18420"/>
    </cofactor>
</comment>
<keyword evidence="5" id="KW-0479">Metal-binding</keyword>
<dbReference type="PROSITE" id="PS51746">
    <property type="entry name" value="PPM_2"/>
    <property type="match status" value="1"/>
</dbReference>
<comment type="catalytic activity">
    <reaction evidence="10">
        <text>O-phospho-L-seryl-[protein] + H2O = L-seryl-[protein] + phosphate</text>
        <dbReference type="Rhea" id="RHEA:20629"/>
        <dbReference type="Rhea" id="RHEA-COMP:9863"/>
        <dbReference type="Rhea" id="RHEA-COMP:11604"/>
        <dbReference type="ChEBI" id="CHEBI:15377"/>
        <dbReference type="ChEBI" id="CHEBI:29999"/>
        <dbReference type="ChEBI" id="CHEBI:43474"/>
        <dbReference type="ChEBI" id="CHEBI:83421"/>
        <dbReference type="EC" id="3.1.3.16"/>
    </reaction>
</comment>
<proteinExistence type="inferred from homology"/>
<keyword evidence="15" id="KW-1185">Reference proteome</keyword>
<evidence type="ECO:0000256" key="2">
    <source>
        <dbReference type="ARBA" id="ARBA00001946"/>
    </source>
</evidence>
<gene>
    <name evidence="14" type="ORF">ZIOFF_072556</name>
</gene>
<evidence type="ECO:0000313" key="15">
    <source>
        <dbReference type="Proteomes" id="UP000734854"/>
    </source>
</evidence>
<comment type="similarity">
    <text evidence="3 12">Belongs to the PP2C family.</text>
</comment>
<dbReference type="GO" id="GO:0005634">
    <property type="term" value="C:nucleus"/>
    <property type="evidence" value="ECO:0007669"/>
    <property type="project" value="UniProtKB-ARBA"/>
</dbReference>
<dbReference type="EC" id="3.1.3.16" evidence="4"/>
<sequence length="358" mass="39464">MCVKDEIGGEEAEEIQKLGSPSSFASSPMERICENTVSIDDLNPVMNFVPIVRSGEWFNIGAREHMEDTHVCISDLAKKFRRRSLDAEAVSFYGVFDGHGGKDAAHFVCDNLPRIIAEDSDFPLKLEKVIVRSFLQTDLQFAKTCSPQASLPPSGTTALVTMIFGRSLLVANAGDCRAVLSRLGVAIEMSKDHRPCCAREKHRVESLGGFIDDGYLNGQLGVTRALGDWHLEGMKVLGQPGGPLIAEPELNHITLSKEDEFLIIGSDGLWDVFSSQNAVDFARRRLQQHNDVKACCKDIIEEALKRGADDNLTVVMLCFHADPPMRITHRGRLQKTISAEGLNSLKSLLEEKPSTKDN</sequence>
<evidence type="ECO:0000256" key="12">
    <source>
        <dbReference type="RuleBase" id="RU003465"/>
    </source>
</evidence>
<keyword evidence="6 12" id="KW-0378">Hydrolase</keyword>
<evidence type="ECO:0000256" key="7">
    <source>
        <dbReference type="ARBA" id="ARBA00022842"/>
    </source>
</evidence>
<dbReference type="InterPro" id="IPR001932">
    <property type="entry name" value="PPM-type_phosphatase-like_dom"/>
</dbReference>
<dbReference type="PANTHER" id="PTHR13832:SF684">
    <property type="entry name" value="PROTEIN PHOSPHATASE 2C 27-RELATED"/>
    <property type="match status" value="1"/>
</dbReference>
<dbReference type="AlphaFoldDB" id="A0A8J5C6B1"/>
<evidence type="ECO:0000256" key="9">
    <source>
        <dbReference type="ARBA" id="ARBA00023211"/>
    </source>
</evidence>
<dbReference type="OrthoDB" id="10264738at2759"/>
<evidence type="ECO:0000256" key="11">
    <source>
        <dbReference type="ARBA" id="ARBA00048336"/>
    </source>
</evidence>
<evidence type="ECO:0000256" key="10">
    <source>
        <dbReference type="ARBA" id="ARBA00047761"/>
    </source>
</evidence>
<keyword evidence="8 12" id="KW-0904">Protein phosphatase</keyword>
<feature type="domain" description="PPM-type phosphatase" evidence="13">
    <location>
        <begin position="53"/>
        <end position="319"/>
    </location>
</feature>
<dbReference type="SMART" id="SM00332">
    <property type="entry name" value="PP2Cc"/>
    <property type="match status" value="1"/>
</dbReference>
<comment type="caution">
    <text evidence="14">The sequence shown here is derived from an EMBL/GenBank/DDBJ whole genome shotgun (WGS) entry which is preliminary data.</text>
</comment>
<reference evidence="14 15" key="1">
    <citation type="submission" date="2020-08" db="EMBL/GenBank/DDBJ databases">
        <title>Plant Genome Project.</title>
        <authorList>
            <person name="Zhang R.-G."/>
        </authorList>
    </citation>
    <scope>NUCLEOTIDE SEQUENCE [LARGE SCALE GENOMIC DNA]</scope>
    <source>
        <tissue evidence="14">Rhizome</tissue>
    </source>
</reference>
<dbReference type="GO" id="GO:0005737">
    <property type="term" value="C:cytoplasm"/>
    <property type="evidence" value="ECO:0007669"/>
    <property type="project" value="UniProtKB-ARBA"/>
</dbReference>
<dbReference type="GO" id="GO:0046872">
    <property type="term" value="F:metal ion binding"/>
    <property type="evidence" value="ECO:0007669"/>
    <property type="project" value="UniProtKB-KW"/>
</dbReference>
<evidence type="ECO:0000256" key="4">
    <source>
        <dbReference type="ARBA" id="ARBA00013081"/>
    </source>
</evidence>
<dbReference type="CDD" id="cd00143">
    <property type="entry name" value="PP2Cc"/>
    <property type="match status" value="1"/>
</dbReference>
<comment type="cofactor">
    <cofactor evidence="1">
        <name>Mn(2+)</name>
        <dbReference type="ChEBI" id="CHEBI:29035"/>
    </cofactor>
</comment>
<name>A0A8J5C6B1_ZINOF</name>
<keyword evidence="7" id="KW-0460">Magnesium</keyword>
<accession>A0A8J5C6B1</accession>
<evidence type="ECO:0000256" key="1">
    <source>
        <dbReference type="ARBA" id="ARBA00001936"/>
    </source>
</evidence>
<dbReference type="SMR" id="A0A8J5C6B1"/>
<evidence type="ECO:0000256" key="3">
    <source>
        <dbReference type="ARBA" id="ARBA00006702"/>
    </source>
</evidence>
<evidence type="ECO:0000256" key="5">
    <source>
        <dbReference type="ARBA" id="ARBA00022723"/>
    </source>
</evidence>
<dbReference type="Proteomes" id="UP000734854">
    <property type="component" value="Unassembled WGS sequence"/>
</dbReference>
<organism evidence="14 15">
    <name type="scientific">Zingiber officinale</name>
    <name type="common">Ginger</name>
    <name type="synonym">Amomum zingiber</name>
    <dbReference type="NCBI Taxonomy" id="94328"/>
    <lineage>
        <taxon>Eukaryota</taxon>
        <taxon>Viridiplantae</taxon>
        <taxon>Streptophyta</taxon>
        <taxon>Embryophyta</taxon>
        <taxon>Tracheophyta</taxon>
        <taxon>Spermatophyta</taxon>
        <taxon>Magnoliopsida</taxon>
        <taxon>Liliopsida</taxon>
        <taxon>Zingiberales</taxon>
        <taxon>Zingiberaceae</taxon>
        <taxon>Zingiber</taxon>
    </lineage>
</organism>
<dbReference type="InterPro" id="IPR000222">
    <property type="entry name" value="PP2C_BS"/>
</dbReference>
<dbReference type="Pfam" id="PF00481">
    <property type="entry name" value="PP2C"/>
    <property type="match status" value="1"/>
</dbReference>
<evidence type="ECO:0000259" key="13">
    <source>
        <dbReference type="PROSITE" id="PS51746"/>
    </source>
</evidence>
<dbReference type="EMBL" id="JACMSC010000022">
    <property type="protein sequence ID" value="KAG6467990.1"/>
    <property type="molecule type" value="Genomic_DNA"/>
</dbReference>
<dbReference type="PROSITE" id="PS01032">
    <property type="entry name" value="PPM_1"/>
    <property type="match status" value="1"/>
</dbReference>
<evidence type="ECO:0000313" key="14">
    <source>
        <dbReference type="EMBL" id="KAG6467990.1"/>
    </source>
</evidence>
<comment type="catalytic activity">
    <reaction evidence="11">
        <text>O-phospho-L-threonyl-[protein] + H2O = L-threonyl-[protein] + phosphate</text>
        <dbReference type="Rhea" id="RHEA:47004"/>
        <dbReference type="Rhea" id="RHEA-COMP:11060"/>
        <dbReference type="Rhea" id="RHEA-COMP:11605"/>
        <dbReference type="ChEBI" id="CHEBI:15377"/>
        <dbReference type="ChEBI" id="CHEBI:30013"/>
        <dbReference type="ChEBI" id="CHEBI:43474"/>
        <dbReference type="ChEBI" id="CHEBI:61977"/>
        <dbReference type="EC" id="3.1.3.16"/>
    </reaction>
</comment>
<keyword evidence="9" id="KW-0464">Manganese</keyword>
<dbReference type="InterPro" id="IPR015655">
    <property type="entry name" value="PP2C"/>
</dbReference>
<protein>
    <recommendedName>
        <fullName evidence="4">protein-serine/threonine phosphatase</fullName>
        <ecNumber evidence="4">3.1.3.16</ecNumber>
    </recommendedName>
</protein>